<evidence type="ECO:0000256" key="4">
    <source>
        <dbReference type="ARBA" id="ARBA00022833"/>
    </source>
</evidence>
<comment type="subcellular location">
    <subcellularLocation>
        <location evidence="1">Nucleus</location>
    </subcellularLocation>
</comment>
<evidence type="ECO:0000256" key="8">
    <source>
        <dbReference type="PROSITE-ProRule" id="PRU00027"/>
    </source>
</evidence>
<feature type="compositionally biased region" description="Polar residues" evidence="9">
    <location>
        <begin position="124"/>
        <end position="138"/>
    </location>
</feature>
<gene>
    <name evidence="11" type="ORF">K7432_006236</name>
</gene>
<dbReference type="PROSITE" id="PS50808">
    <property type="entry name" value="ZF_BED"/>
    <property type="match status" value="1"/>
</dbReference>
<evidence type="ECO:0000313" key="11">
    <source>
        <dbReference type="EMBL" id="KAK9717398.1"/>
    </source>
</evidence>
<dbReference type="EMBL" id="JASJQH010007144">
    <property type="protein sequence ID" value="KAK9717398.1"/>
    <property type="molecule type" value="Genomic_DNA"/>
</dbReference>
<keyword evidence="4" id="KW-0862">Zinc</keyword>
<evidence type="ECO:0000256" key="9">
    <source>
        <dbReference type="SAM" id="MobiDB-lite"/>
    </source>
</evidence>
<dbReference type="PANTHER" id="PTHR46481:SF10">
    <property type="entry name" value="ZINC FINGER BED DOMAIN-CONTAINING PROTEIN 39"/>
    <property type="match status" value="1"/>
</dbReference>
<dbReference type="Proteomes" id="UP001479436">
    <property type="component" value="Unassembled WGS sequence"/>
</dbReference>
<keyword evidence="5" id="KW-0805">Transcription regulation</keyword>
<accession>A0ABR2W2B9</accession>
<organism evidence="11 12">
    <name type="scientific">Basidiobolus ranarum</name>
    <dbReference type="NCBI Taxonomy" id="34480"/>
    <lineage>
        <taxon>Eukaryota</taxon>
        <taxon>Fungi</taxon>
        <taxon>Fungi incertae sedis</taxon>
        <taxon>Zoopagomycota</taxon>
        <taxon>Entomophthoromycotina</taxon>
        <taxon>Basidiobolomycetes</taxon>
        <taxon>Basidiobolales</taxon>
        <taxon>Basidiobolaceae</taxon>
        <taxon>Basidiobolus</taxon>
    </lineage>
</organism>
<proteinExistence type="predicted"/>
<keyword evidence="6" id="KW-0804">Transcription</keyword>
<feature type="domain" description="BED-type" evidence="10">
    <location>
        <begin position="3"/>
        <end position="66"/>
    </location>
</feature>
<evidence type="ECO:0000256" key="1">
    <source>
        <dbReference type="ARBA" id="ARBA00004123"/>
    </source>
</evidence>
<dbReference type="InterPro" id="IPR052035">
    <property type="entry name" value="ZnF_BED_domain_contain"/>
</dbReference>
<dbReference type="InterPro" id="IPR003656">
    <property type="entry name" value="Znf_BED"/>
</dbReference>
<evidence type="ECO:0000259" key="10">
    <source>
        <dbReference type="PROSITE" id="PS50808"/>
    </source>
</evidence>
<name>A0ABR2W2B9_9FUNG</name>
<reference evidence="11 12" key="1">
    <citation type="submission" date="2023-04" db="EMBL/GenBank/DDBJ databases">
        <title>Genome of Basidiobolus ranarum AG-B5.</title>
        <authorList>
            <person name="Stajich J.E."/>
            <person name="Carter-House D."/>
            <person name="Gryganskyi A."/>
        </authorList>
    </citation>
    <scope>NUCLEOTIDE SEQUENCE [LARGE SCALE GENOMIC DNA]</scope>
    <source>
        <strain evidence="11 12">AG-B5</strain>
    </source>
</reference>
<sequence length="241" mass="26898">MPRPKYQIWKYYEEVTEGQKPRAKCSYCQRVFAPNPQRMERHLAICSGQVPGDVREEVCRSSNARGPPPVNGSFGVSPVSFPNPITTGQAFQSPENPLLDSPLVQTNQFRLSPEEAVDSDSEDNSLSAPNMPQVQSDSSLRGINASRSNLTPHVPTGLSNNSGSFFVPRTSMTRDIDESLIKALVSENIPWSFLENPYFQNFCELLCPEYEVPSKTQLASGMVNMMHTSQRNGKRQRGHFS</sequence>
<feature type="region of interest" description="Disordered" evidence="9">
    <location>
        <begin position="112"/>
        <end position="138"/>
    </location>
</feature>
<evidence type="ECO:0000256" key="6">
    <source>
        <dbReference type="ARBA" id="ARBA00023163"/>
    </source>
</evidence>
<keyword evidence="2" id="KW-0479">Metal-binding</keyword>
<evidence type="ECO:0000256" key="2">
    <source>
        <dbReference type="ARBA" id="ARBA00022723"/>
    </source>
</evidence>
<evidence type="ECO:0000256" key="3">
    <source>
        <dbReference type="ARBA" id="ARBA00022771"/>
    </source>
</evidence>
<evidence type="ECO:0000256" key="7">
    <source>
        <dbReference type="ARBA" id="ARBA00023242"/>
    </source>
</evidence>
<keyword evidence="12" id="KW-1185">Reference proteome</keyword>
<keyword evidence="3 8" id="KW-0863">Zinc-finger</keyword>
<feature type="region of interest" description="Disordered" evidence="9">
    <location>
        <begin position="59"/>
        <end position="78"/>
    </location>
</feature>
<keyword evidence="7" id="KW-0539">Nucleus</keyword>
<evidence type="ECO:0000256" key="5">
    <source>
        <dbReference type="ARBA" id="ARBA00023015"/>
    </source>
</evidence>
<evidence type="ECO:0000313" key="12">
    <source>
        <dbReference type="Proteomes" id="UP001479436"/>
    </source>
</evidence>
<comment type="caution">
    <text evidence="11">The sequence shown here is derived from an EMBL/GenBank/DDBJ whole genome shotgun (WGS) entry which is preliminary data.</text>
</comment>
<dbReference type="PANTHER" id="PTHR46481">
    <property type="entry name" value="ZINC FINGER BED DOMAIN-CONTAINING PROTEIN 4"/>
    <property type="match status" value="1"/>
</dbReference>
<protein>
    <recommendedName>
        <fullName evidence="10">BED-type domain-containing protein</fullName>
    </recommendedName>
</protein>